<dbReference type="Pfam" id="PF00884">
    <property type="entry name" value="Sulfatase"/>
    <property type="match status" value="1"/>
</dbReference>
<dbReference type="InterPro" id="IPR050448">
    <property type="entry name" value="OpgB/LTA_synthase_biosynth"/>
</dbReference>
<evidence type="ECO:0000256" key="4">
    <source>
        <dbReference type="ARBA" id="ARBA00022989"/>
    </source>
</evidence>
<gene>
    <name evidence="8" type="ORF">ACFQ1O_03185</name>
</gene>
<accession>A0ABW3HZW0</accession>
<dbReference type="GO" id="GO:0016740">
    <property type="term" value="F:transferase activity"/>
    <property type="evidence" value="ECO:0007669"/>
    <property type="project" value="UniProtKB-KW"/>
</dbReference>
<evidence type="ECO:0000313" key="9">
    <source>
        <dbReference type="Proteomes" id="UP001596997"/>
    </source>
</evidence>
<dbReference type="InterPro" id="IPR017850">
    <property type="entry name" value="Alkaline_phosphatase_core_sf"/>
</dbReference>
<dbReference type="InterPro" id="IPR000917">
    <property type="entry name" value="Sulfatase_N"/>
</dbReference>
<dbReference type="PANTHER" id="PTHR47371:SF3">
    <property type="entry name" value="PHOSPHOGLYCEROL TRANSFERASE I"/>
    <property type="match status" value="1"/>
</dbReference>
<keyword evidence="4 6" id="KW-1133">Transmembrane helix</keyword>
<sequence length="650" mass="74931">MNLRKWDKFLVELANFCFFWLFGVLFFTLFRLVFILFFRKQITETPDAIELFKVFFLGFRFDCTAVSYFLILPLASLLILSLFNQFTIIKVIRKIHQVLFVILSSTICVVTINYFKEYNNQFNNFLFVGLYDDQKAVLDSIIKDFHPIINGVILVLLILSSFLVLSRFEEKRRLYSFLNRLSFKGHEILLVIITIGLFVGSLRGSFGEIPVIRKYTAISKDLFLNKIIINPYRSLKYAIDDFKELNLLNDVNPFLQEEELKGILKGQSIDSLLYKKAKGPRIDKPKQLFLVVMESYDSWPLLNKYKDLGVATELTSIAERGKHFTNFLPASHSTFNSYASIVGNVPYTGVNINSIGSVNQSFKSSMFTQFKKLGYKINVFYGGFLTWQNIGDFSDFMGADKVYSGAYTDENITTGEWGIKDDKLFDLVLDKVNTEEYTLNIILTLSYHTPFAVDIYKEGFPIKKKKDLPEATKLYFKNTMNLKQLGHLWYSDKAIGDFVREAEGKFTNSLFCFTGDHFGRRFVNHKPNLYEKSSVPFIMYGKSIEPSKEKTLGSHIDIMPTLIEMIAPQDFEYYSFGESLLDKSVGVAIGHEKIMYNDDIFYFPKNGLVEKGKIKGKGVPSINESFAKKKHDSLIGIAWQYIMKENRVKD</sequence>
<dbReference type="Proteomes" id="UP001596997">
    <property type="component" value="Unassembled WGS sequence"/>
</dbReference>
<dbReference type="PANTHER" id="PTHR47371">
    <property type="entry name" value="LIPOTEICHOIC ACID SYNTHASE"/>
    <property type="match status" value="1"/>
</dbReference>
<evidence type="ECO:0000256" key="6">
    <source>
        <dbReference type="SAM" id="Phobius"/>
    </source>
</evidence>
<keyword evidence="3 6" id="KW-0812">Transmembrane</keyword>
<dbReference type="Gene3D" id="3.40.720.10">
    <property type="entry name" value="Alkaline Phosphatase, subunit A"/>
    <property type="match status" value="1"/>
</dbReference>
<evidence type="ECO:0000256" key="5">
    <source>
        <dbReference type="ARBA" id="ARBA00023136"/>
    </source>
</evidence>
<reference evidence="9" key="1">
    <citation type="journal article" date="2019" name="Int. J. Syst. Evol. Microbiol.">
        <title>The Global Catalogue of Microorganisms (GCM) 10K type strain sequencing project: providing services to taxonomists for standard genome sequencing and annotation.</title>
        <authorList>
            <consortium name="The Broad Institute Genomics Platform"/>
            <consortium name="The Broad Institute Genome Sequencing Center for Infectious Disease"/>
            <person name="Wu L."/>
            <person name="Ma J."/>
        </authorList>
    </citation>
    <scope>NUCLEOTIDE SEQUENCE [LARGE SCALE GENOMIC DNA]</scope>
    <source>
        <strain evidence="9">CCUG 62114</strain>
    </source>
</reference>
<feature type="transmembrane region" description="Helical" evidence="6">
    <location>
        <begin position="95"/>
        <end position="115"/>
    </location>
</feature>
<proteinExistence type="predicted"/>
<dbReference type="EC" id="2.7.8.-" evidence="8"/>
<protein>
    <submittedName>
        <fullName evidence="8">LTA synthase family protein</fullName>
        <ecNumber evidence="8">2.7.8.-</ecNumber>
    </submittedName>
</protein>
<comment type="caution">
    <text evidence="8">The sequence shown here is derived from an EMBL/GenBank/DDBJ whole genome shotgun (WGS) entry which is preliminary data.</text>
</comment>
<keyword evidence="9" id="KW-1185">Reference proteome</keyword>
<keyword evidence="5 6" id="KW-0472">Membrane</keyword>
<feature type="transmembrane region" description="Helical" evidence="6">
    <location>
        <begin position="188"/>
        <end position="206"/>
    </location>
</feature>
<keyword evidence="2" id="KW-1003">Cell membrane</keyword>
<feature type="domain" description="Sulfatase N-terminal" evidence="7">
    <location>
        <begin position="289"/>
        <end position="564"/>
    </location>
</feature>
<evidence type="ECO:0000259" key="7">
    <source>
        <dbReference type="Pfam" id="PF00884"/>
    </source>
</evidence>
<comment type="subcellular location">
    <subcellularLocation>
        <location evidence="1">Cell membrane</location>
        <topology evidence="1">Multi-pass membrane protein</topology>
    </subcellularLocation>
</comment>
<organism evidence="8 9">
    <name type="scientific">Pseudofulvibacter geojedonensis</name>
    <dbReference type="NCBI Taxonomy" id="1123758"/>
    <lineage>
        <taxon>Bacteria</taxon>
        <taxon>Pseudomonadati</taxon>
        <taxon>Bacteroidota</taxon>
        <taxon>Flavobacteriia</taxon>
        <taxon>Flavobacteriales</taxon>
        <taxon>Flavobacteriaceae</taxon>
        <taxon>Pseudofulvibacter</taxon>
    </lineage>
</organism>
<dbReference type="EMBL" id="JBHTJM010000003">
    <property type="protein sequence ID" value="MFD0963004.1"/>
    <property type="molecule type" value="Genomic_DNA"/>
</dbReference>
<evidence type="ECO:0000256" key="1">
    <source>
        <dbReference type="ARBA" id="ARBA00004651"/>
    </source>
</evidence>
<feature type="transmembrane region" description="Helical" evidence="6">
    <location>
        <begin position="148"/>
        <end position="168"/>
    </location>
</feature>
<evidence type="ECO:0000313" key="8">
    <source>
        <dbReference type="EMBL" id="MFD0963004.1"/>
    </source>
</evidence>
<feature type="transmembrane region" description="Helical" evidence="6">
    <location>
        <begin position="65"/>
        <end position="83"/>
    </location>
</feature>
<evidence type="ECO:0000256" key="3">
    <source>
        <dbReference type="ARBA" id="ARBA00022692"/>
    </source>
</evidence>
<dbReference type="SUPFAM" id="SSF53649">
    <property type="entry name" value="Alkaline phosphatase-like"/>
    <property type="match status" value="1"/>
</dbReference>
<feature type="transmembrane region" description="Helical" evidence="6">
    <location>
        <begin position="12"/>
        <end position="38"/>
    </location>
</feature>
<keyword evidence="8" id="KW-0808">Transferase</keyword>
<dbReference type="RefSeq" id="WP_377713274.1">
    <property type="nucleotide sequence ID" value="NZ_JBHTJM010000003.1"/>
</dbReference>
<name>A0ABW3HZW0_9FLAO</name>
<evidence type="ECO:0000256" key="2">
    <source>
        <dbReference type="ARBA" id="ARBA00022475"/>
    </source>
</evidence>
<dbReference type="CDD" id="cd16015">
    <property type="entry name" value="LTA_synthase"/>
    <property type="match status" value="1"/>
</dbReference>